<protein>
    <submittedName>
        <fullName evidence="10">Transmembrane exosortase (Exosortase_EpsH)</fullName>
    </submittedName>
</protein>
<dbReference type="GO" id="GO:0006508">
    <property type="term" value="P:proteolysis"/>
    <property type="evidence" value="ECO:0007669"/>
    <property type="project" value="UniProtKB-KW"/>
</dbReference>
<dbReference type="GO" id="GO:0005886">
    <property type="term" value="C:plasma membrane"/>
    <property type="evidence" value="ECO:0007669"/>
    <property type="project" value="UniProtKB-SubCell"/>
</dbReference>
<evidence type="ECO:0000256" key="3">
    <source>
        <dbReference type="ARBA" id="ARBA00022670"/>
    </source>
</evidence>
<keyword evidence="2" id="KW-1003">Cell membrane</keyword>
<evidence type="ECO:0000256" key="2">
    <source>
        <dbReference type="ARBA" id="ARBA00022475"/>
    </source>
</evidence>
<dbReference type="NCBIfam" id="TIGR02602">
    <property type="entry name" value="8TM_EpsH"/>
    <property type="match status" value="1"/>
</dbReference>
<reference evidence="10 11" key="1">
    <citation type="submission" date="2019-02" db="EMBL/GenBank/DDBJ databases">
        <title>Planctomycetal bacteria perform biofilm scaping via a novel small molecule.</title>
        <authorList>
            <person name="Jeske O."/>
            <person name="Boedeker C."/>
            <person name="Wiegand S."/>
            <person name="Breitling P."/>
            <person name="Kallscheuer N."/>
            <person name="Jogler M."/>
            <person name="Rohde M."/>
            <person name="Petersen J."/>
            <person name="Medema M.H."/>
            <person name="Surup F."/>
            <person name="Jogler C."/>
        </authorList>
    </citation>
    <scope>NUCLEOTIDE SEQUENCE [LARGE SCALE GENOMIC DNA]</scope>
    <source>
        <strain evidence="10 11">Mal15</strain>
    </source>
</reference>
<keyword evidence="7 9" id="KW-0472">Membrane</keyword>
<dbReference type="RefSeq" id="WP_147868973.1">
    <property type="nucleotide sequence ID" value="NZ_CP036264.1"/>
</dbReference>
<proteinExistence type="predicted"/>
<keyword evidence="4 9" id="KW-0812">Transmembrane</keyword>
<feature type="transmembrane region" description="Helical" evidence="9">
    <location>
        <begin position="143"/>
        <end position="163"/>
    </location>
</feature>
<evidence type="ECO:0000256" key="4">
    <source>
        <dbReference type="ARBA" id="ARBA00022692"/>
    </source>
</evidence>
<comment type="subcellular location">
    <subcellularLocation>
        <location evidence="1">Cell membrane</location>
        <topology evidence="1">Multi-pass membrane protein</topology>
    </subcellularLocation>
</comment>
<evidence type="ECO:0000256" key="5">
    <source>
        <dbReference type="ARBA" id="ARBA00022801"/>
    </source>
</evidence>
<dbReference type="GO" id="GO:0008233">
    <property type="term" value="F:peptidase activity"/>
    <property type="evidence" value="ECO:0007669"/>
    <property type="project" value="UniProtKB-KW"/>
</dbReference>
<evidence type="ECO:0000256" key="9">
    <source>
        <dbReference type="SAM" id="Phobius"/>
    </source>
</evidence>
<evidence type="ECO:0000256" key="1">
    <source>
        <dbReference type="ARBA" id="ARBA00004651"/>
    </source>
</evidence>
<feature type="transmembrane region" description="Helical" evidence="9">
    <location>
        <begin position="284"/>
        <end position="312"/>
    </location>
</feature>
<keyword evidence="6 9" id="KW-1133">Transmembrane helix</keyword>
<evidence type="ECO:0000313" key="10">
    <source>
        <dbReference type="EMBL" id="QEF99606.1"/>
    </source>
</evidence>
<keyword evidence="11" id="KW-1185">Reference proteome</keyword>
<organism evidence="10 11">
    <name type="scientific">Stieleria maiorica</name>
    <dbReference type="NCBI Taxonomy" id="2795974"/>
    <lineage>
        <taxon>Bacteria</taxon>
        <taxon>Pseudomonadati</taxon>
        <taxon>Planctomycetota</taxon>
        <taxon>Planctomycetia</taxon>
        <taxon>Pirellulales</taxon>
        <taxon>Pirellulaceae</taxon>
        <taxon>Stieleria</taxon>
    </lineage>
</organism>
<name>A0A5B9MHT2_9BACT</name>
<keyword evidence="5" id="KW-0378">Hydrolase</keyword>
<evidence type="ECO:0000313" key="11">
    <source>
        <dbReference type="Proteomes" id="UP000321353"/>
    </source>
</evidence>
<dbReference type="EMBL" id="CP036264">
    <property type="protein sequence ID" value="QEF99606.1"/>
    <property type="molecule type" value="Genomic_DNA"/>
</dbReference>
<dbReference type="InterPro" id="IPR026392">
    <property type="entry name" value="Exo/Archaeosortase_dom"/>
</dbReference>
<feature type="transmembrane region" description="Helical" evidence="9">
    <location>
        <begin position="80"/>
        <end position="97"/>
    </location>
</feature>
<dbReference type="AlphaFoldDB" id="A0A5B9MHT2"/>
<keyword evidence="3" id="KW-0645">Protease</keyword>
<dbReference type="Proteomes" id="UP000321353">
    <property type="component" value="Chromosome"/>
</dbReference>
<dbReference type="InterPro" id="IPR019127">
    <property type="entry name" value="Exosortase"/>
</dbReference>
<evidence type="ECO:0000256" key="7">
    <source>
        <dbReference type="ARBA" id="ARBA00023136"/>
    </source>
</evidence>
<evidence type="ECO:0000256" key="8">
    <source>
        <dbReference type="SAM" id="MobiDB-lite"/>
    </source>
</evidence>
<feature type="transmembrane region" description="Helical" evidence="9">
    <location>
        <begin position="113"/>
        <end position="131"/>
    </location>
</feature>
<evidence type="ECO:0000256" key="6">
    <source>
        <dbReference type="ARBA" id="ARBA00022989"/>
    </source>
</evidence>
<dbReference type="KEGG" id="smam:Mal15_36720"/>
<dbReference type="NCBIfam" id="TIGR04178">
    <property type="entry name" value="exo_archaeo"/>
    <property type="match status" value="1"/>
</dbReference>
<sequence>MGRPKKRKLPGSAAGKRGAHDGDSSPQQNNPKNDPGRSRVAARKRRGQPDGRLSLEQPYARPRADAKLVKISGPKQWPTSYWLVAVGLFVAFLYSYWPTLWWMADSWINEPDYSHGWVVPVLAGMICYYRIESFPGVTPKAAWAGLSLIALAILMRFVSRLAYADFLDGWSILPLVAGVVWCLLGFKAMLWSLPAVGFLIFAVPMPYQAERMLSWRLQGVATELSTIFLRVLGQPAVAHGHVVWIGEEELSIEEACSGLRIFVGMGAFAYFWAAANVRSWSDKIVILVAAIPAAILVNSARIVLIGFGYLLFESDSARRMIHDFSGIAMIFASFGIMWLVSVYWQHLYAPVKKLTAREILHESELSYRRSSGGGVDAPAEAG</sequence>
<feature type="transmembrane region" description="Helical" evidence="9">
    <location>
        <begin position="175"/>
        <end position="203"/>
    </location>
</feature>
<dbReference type="Pfam" id="PF09721">
    <property type="entry name" value="Exosortase_EpsH"/>
    <property type="match status" value="1"/>
</dbReference>
<gene>
    <name evidence="10" type="ORF">Mal15_36720</name>
</gene>
<dbReference type="InterPro" id="IPR013426">
    <property type="entry name" value="EpsH-like"/>
</dbReference>
<feature type="region of interest" description="Disordered" evidence="8">
    <location>
        <begin position="1"/>
        <end position="56"/>
    </location>
</feature>
<accession>A0A5B9MHT2</accession>
<feature type="transmembrane region" description="Helical" evidence="9">
    <location>
        <begin position="324"/>
        <end position="344"/>
    </location>
</feature>
<feature type="transmembrane region" description="Helical" evidence="9">
    <location>
        <begin position="259"/>
        <end position="278"/>
    </location>
</feature>